<dbReference type="PANTHER" id="PTHR36152:SF5">
    <property type="entry name" value="PROTEIN HCP1"/>
    <property type="match status" value="1"/>
</dbReference>
<dbReference type="Proteomes" id="UP000628442">
    <property type="component" value="Unassembled WGS sequence"/>
</dbReference>
<dbReference type="EMBL" id="CP036401">
    <property type="protein sequence ID" value="QBI01279.1"/>
    <property type="molecule type" value="Genomic_DNA"/>
</dbReference>
<reference evidence="2 3" key="2">
    <citation type="submission" date="2019-02" db="EMBL/GenBank/DDBJ databases">
        <title>Draft Genome Sequences of Six Type Strains of the Genus Massilia.</title>
        <authorList>
            <person name="Miess H."/>
            <person name="Frediansyhah A."/>
            <person name="Gross H."/>
        </authorList>
    </citation>
    <scope>NUCLEOTIDE SEQUENCE [LARGE SCALE GENOMIC DNA]</scope>
    <source>
        <strain evidence="2 3">DSM 17472</strain>
    </source>
</reference>
<dbReference type="RefSeq" id="WP_131145401.1">
    <property type="nucleotide sequence ID" value="NZ_BMWV01000003.1"/>
</dbReference>
<dbReference type="SUPFAM" id="SSF141452">
    <property type="entry name" value="Hcp1-like"/>
    <property type="match status" value="1"/>
</dbReference>
<organism evidence="1 4">
    <name type="scientific">Pseudoduganella albidiflava</name>
    <dbReference type="NCBI Taxonomy" id="321983"/>
    <lineage>
        <taxon>Bacteria</taxon>
        <taxon>Pseudomonadati</taxon>
        <taxon>Pseudomonadota</taxon>
        <taxon>Betaproteobacteria</taxon>
        <taxon>Burkholderiales</taxon>
        <taxon>Oxalobacteraceae</taxon>
        <taxon>Telluria group</taxon>
        <taxon>Pseudoduganella</taxon>
    </lineage>
</organism>
<dbReference type="OrthoDB" id="5066999at2"/>
<dbReference type="InterPro" id="IPR036624">
    <property type="entry name" value="Hcp1-lik_sf"/>
</dbReference>
<dbReference type="Pfam" id="PF05638">
    <property type="entry name" value="T6SS_HCP"/>
    <property type="match status" value="1"/>
</dbReference>
<keyword evidence="3" id="KW-1185">Reference proteome</keyword>
<reference evidence="1" key="1">
    <citation type="journal article" date="2014" name="Int. J. Syst. Evol. Microbiol.">
        <title>Complete genome sequence of Corynebacterium casei LMG S-19264T (=DSM 44701T), isolated from a smear-ripened cheese.</title>
        <authorList>
            <consortium name="US DOE Joint Genome Institute (JGI-PGF)"/>
            <person name="Walter F."/>
            <person name="Albersmeier A."/>
            <person name="Kalinowski J."/>
            <person name="Ruckert C."/>
        </authorList>
    </citation>
    <scope>NUCLEOTIDE SEQUENCE</scope>
    <source>
        <strain evidence="1">KCTC 12343</strain>
    </source>
</reference>
<evidence type="ECO:0000313" key="1">
    <source>
        <dbReference type="EMBL" id="GGY36941.1"/>
    </source>
</evidence>
<evidence type="ECO:0000313" key="2">
    <source>
        <dbReference type="EMBL" id="QBI01279.1"/>
    </source>
</evidence>
<proteinExistence type="predicted"/>
<sequence length="163" mass="17566">MALGDMFLKIDGARQGAIKGEAQDASHRDEIDLLGWSWGMQGNFIHGQAAGKTTVQELKAVKRVDRATTALMSALRSNELLKEVVLTVRKAGGPEAVEYLRIRLEKARITAIATASGTFAGIPELNEEVSIAFSKLAVEYLPQGADGAARGITSFEMDLYEGQ</sequence>
<dbReference type="EMBL" id="BMWV01000003">
    <property type="protein sequence ID" value="GGY36941.1"/>
    <property type="molecule type" value="Genomic_DNA"/>
</dbReference>
<dbReference type="AlphaFoldDB" id="A0A411WX87"/>
<dbReference type="NCBIfam" id="TIGR03344">
    <property type="entry name" value="VI_effect_Hcp1"/>
    <property type="match status" value="1"/>
</dbReference>
<dbReference type="Proteomes" id="UP000292307">
    <property type="component" value="Chromosome"/>
</dbReference>
<evidence type="ECO:0000313" key="3">
    <source>
        <dbReference type="Proteomes" id="UP000292307"/>
    </source>
</evidence>
<protein>
    <submittedName>
        <fullName evidence="1">Protein hcp1</fullName>
    </submittedName>
    <submittedName>
        <fullName evidence="2">Type VI secretion system tube protein Hcp</fullName>
    </submittedName>
</protein>
<dbReference type="PANTHER" id="PTHR36152">
    <property type="entry name" value="CYTOPLASMIC PROTEIN-RELATED"/>
    <property type="match status" value="1"/>
</dbReference>
<accession>A0A411WX87</accession>
<name>A0A411WX87_9BURK</name>
<dbReference type="InterPro" id="IPR053165">
    <property type="entry name" value="HSI-I_assembly_Hcp1"/>
</dbReference>
<gene>
    <name evidence="1" type="primary">hcp1</name>
    <name evidence="2" type="ORF">EYF70_10830</name>
    <name evidence="1" type="ORF">GCM10007387_19100</name>
</gene>
<dbReference type="InterPro" id="IPR008514">
    <property type="entry name" value="T6SS_Hcp"/>
</dbReference>
<dbReference type="Gene3D" id="2.30.110.20">
    <property type="entry name" value="Hcp1-like"/>
    <property type="match status" value="1"/>
</dbReference>
<reference evidence="1" key="3">
    <citation type="submission" date="2022-12" db="EMBL/GenBank/DDBJ databases">
        <authorList>
            <person name="Sun Q."/>
            <person name="Kim S."/>
        </authorList>
    </citation>
    <scope>NUCLEOTIDE SEQUENCE</scope>
    <source>
        <strain evidence="1">KCTC 12343</strain>
    </source>
</reference>
<evidence type="ECO:0000313" key="4">
    <source>
        <dbReference type="Proteomes" id="UP000628442"/>
    </source>
</evidence>